<dbReference type="Pfam" id="PF00581">
    <property type="entry name" value="Rhodanese"/>
    <property type="match status" value="1"/>
</dbReference>
<dbReference type="PROSITE" id="PS50084">
    <property type="entry name" value="KH_TYPE_1"/>
    <property type="match status" value="1"/>
</dbReference>
<keyword evidence="5" id="KW-1185">Reference proteome</keyword>
<feature type="compositionally biased region" description="Low complexity" evidence="2">
    <location>
        <begin position="1511"/>
        <end position="1532"/>
    </location>
</feature>
<name>A0ABN9TXI8_9DINO</name>
<dbReference type="SUPFAM" id="SSF54791">
    <property type="entry name" value="Eukaryotic type KH-domain (KH-domain type I)"/>
    <property type="match status" value="1"/>
</dbReference>
<dbReference type="Gene3D" id="3.30.1370.10">
    <property type="entry name" value="K Homology domain, type 1"/>
    <property type="match status" value="1"/>
</dbReference>
<evidence type="ECO:0000313" key="5">
    <source>
        <dbReference type="Proteomes" id="UP001189429"/>
    </source>
</evidence>
<dbReference type="PANTHER" id="PTHR48125">
    <property type="entry name" value="LP07818P1"/>
    <property type="match status" value="1"/>
</dbReference>
<feature type="domain" description="Rhodanese" evidence="3">
    <location>
        <begin position="1790"/>
        <end position="1868"/>
    </location>
</feature>
<feature type="compositionally biased region" description="Acidic residues" evidence="2">
    <location>
        <begin position="740"/>
        <end position="753"/>
    </location>
</feature>
<feature type="region of interest" description="Disordered" evidence="2">
    <location>
        <begin position="41"/>
        <end position="76"/>
    </location>
</feature>
<evidence type="ECO:0000259" key="3">
    <source>
        <dbReference type="PROSITE" id="PS50206"/>
    </source>
</evidence>
<dbReference type="Gene3D" id="3.40.250.10">
    <property type="entry name" value="Rhodanese-like domain"/>
    <property type="match status" value="1"/>
</dbReference>
<feature type="region of interest" description="Disordered" evidence="2">
    <location>
        <begin position="700"/>
        <end position="755"/>
    </location>
</feature>
<dbReference type="Proteomes" id="UP001189429">
    <property type="component" value="Unassembled WGS sequence"/>
</dbReference>
<protein>
    <recommendedName>
        <fullName evidence="3">Rhodanese domain-containing protein</fullName>
    </recommendedName>
</protein>
<feature type="region of interest" description="Disordered" evidence="2">
    <location>
        <begin position="1547"/>
        <end position="1585"/>
    </location>
</feature>
<dbReference type="InterPro" id="IPR036612">
    <property type="entry name" value="KH_dom_type_1_sf"/>
</dbReference>
<dbReference type="PROSITE" id="PS50206">
    <property type="entry name" value="RHODANESE_3"/>
    <property type="match status" value="1"/>
</dbReference>
<feature type="region of interest" description="Disordered" evidence="2">
    <location>
        <begin position="198"/>
        <end position="221"/>
    </location>
</feature>
<dbReference type="InterPro" id="IPR055256">
    <property type="entry name" value="KH_1_KHDC4/BBP-like"/>
</dbReference>
<dbReference type="SMART" id="SM00322">
    <property type="entry name" value="KH"/>
    <property type="match status" value="1"/>
</dbReference>
<dbReference type="InterPro" id="IPR001763">
    <property type="entry name" value="Rhodanese-like_dom"/>
</dbReference>
<dbReference type="InterPro" id="IPR004087">
    <property type="entry name" value="KH_dom"/>
</dbReference>
<evidence type="ECO:0000256" key="2">
    <source>
        <dbReference type="SAM" id="MobiDB-lite"/>
    </source>
</evidence>
<feature type="compositionally biased region" description="Low complexity" evidence="2">
    <location>
        <begin position="729"/>
        <end position="739"/>
    </location>
</feature>
<proteinExistence type="predicted"/>
<feature type="region of interest" description="Disordered" evidence="2">
    <location>
        <begin position="1487"/>
        <end position="1535"/>
    </location>
</feature>
<feature type="compositionally biased region" description="Pro residues" evidence="2">
    <location>
        <begin position="1500"/>
        <end position="1510"/>
    </location>
</feature>
<feature type="compositionally biased region" description="Pro residues" evidence="2">
    <location>
        <begin position="49"/>
        <end position="70"/>
    </location>
</feature>
<dbReference type="EMBL" id="CAUYUJ010015202">
    <property type="protein sequence ID" value="CAK0851027.1"/>
    <property type="molecule type" value="Genomic_DNA"/>
</dbReference>
<organism evidence="4 5">
    <name type="scientific">Prorocentrum cordatum</name>
    <dbReference type="NCBI Taxonomy" id="2364126"/>
    <lineage>
        <taxon>Eukaryota</taxon>
        <taxon>Sar</taxon>
        <taxon>Alveolata</taxon>
        <taxon>Dinophyceae</taxon>
        <taxon>Prorocentrales</taxon>
        <taxon>Prorocentraceae</taxon>
        <taxon>Prorocentrum</taxon>
    </lineage>
</organism>
<keyword evidence="1" id="KW-0694">RNA-binding</keyword>
<accession>A0ABN9TXI8</accession>
<dbReference type="SUPFAM" id="SSF52821">
    <property type="entry name" value="Rhodanese/Cell cycle control phosphatase"/>
    <property type="match status" value="1"/>
</dbReference>
<evidence type="ECO:0000313" key="4">
    <source>
        <dbReference type="EMBL" id="CAK0851027.1"/>
    </source>
</evidence>
<feature type="compositionally biased region" description="Low complexity" evidence="2">
    <location>
        <begin position="283"/>
        <end position="318"/>
    </location>
</feature>
<dbReference type="PANTHER" id="PTHR48125:SF10">
    <property type="entry name" value="OS12G0136300 PROTEIN"/>
    <property type="match status" value="1"/>
</dbReference>
<sequence>MQIYSKYNPSKCGDVDSLLAKYRGRERTLYLGICEKYKVPPTGIGQPPGGAPPPPPPPPPAGSPDQPPQPGGGAAAAVDEETVAKYKELMIEIYKEHNPSKVDDVDNLLTKYRGREELVYRGICEKYKVQPKIPLKKSDEAEAPKSGVEKYKPLISEIYEKHNKEKLGEIDDILAKYKGKEKTLYLAVCHKYNIEPKVPAKKDKGDKDKKGADDEAQKAEEERIAKVKPLIREVYAEHNPAKLEDVDQLLSKYKGREEQLYFGVCEKYGVEPKIPKPAPAEPPAADAAGPPDNAGATAAAEPPSSAAPTSTALVPAAPQQGAASQVGLRQVYCDLIRDVYKEHNPAKLDSVDGLLDKYLGQERDLYQLICKKYDVKPQDPEGLGDLDWLTNAEEKLSSLLEGLISTVVMHSSGLTAEDAEQMAAWDRVRPRPPPCTRKHQFELKHLASAQLDALSKSLQGQEGARWRKLQGKCAGAEVKEPQRGAPLTVVSDGGGPKGRCPFDAAVSQLTAALSTAVRDCMDSDDEGTTQQRFEKWAVPWCAEEATYVSAPSGEKKEVGIEYRRGCWTPRKHAKHAPLPTHSVSHGLCGPDVEARLPQMWRELADKLQAGFGALTWGRDMPLDAVVVVQTGAGHPASPPADGMLAGCSAASPSASVIVTAPSEEDFEKAKSTASAVLGRVMGELRLDALFVPSSLSMPQQRQKGRGLAAGMGAPPVGRALRGEDDRDGAVSSSSSSSSDAEAESEEVMSDAEPTETYRPLRLNRVGIRDAYLQGLLCLNCDAADHKHQDCPFRKKVCWNCHANHSGNECPHRCRFCKDRHDYPLLECVKKVCRRVNDWKKSKPAQEQRGVLSSFEQLMIKLEGFEDLDLAKHNREVQVLIKGLSEQGAIFPGDMNDLAMSVMDMKPAVKDKVEPVIPPPPAGPPPKPYVAPKIPKEVPPMMPENKHPWSEKIFLDELLSRGMYGANIMSRIIGRGGAHHRRMEQESGARVFFRGLGVSGRDADLSEPIDCRLHISVKGEVPQQARRVRAIVKEIVAELDKEIAESGETGPLLDKPRDPDAHQFGFLIPKGTGPENEEPLKFRFPEEDGQTLNDLLVWLKQAKLPLELDSDTQWRTTLQVTPSEPPLPDDAPEEAEAVAEALDKLIGQWQSPSPYWFEETDLRPTGIWSSLTTNEIGEGAGPILLQQGQGVRLSASACEHFASILEQTELQHVARAKMVAVLARLRGVVRRAAEDDQLLLYLSYPWAFFAESTSRGLKLPFSREQVHRMLIDLGRVGGHPTETNPAPPFRGFFVEWMPVKAGAEGAKKAYVPPVQAGTMAALPGPAPTAPAVQAAVAPQFAAAPQQWPQAAAAAAPPSAPAPGGGSGAPRGFCKYWLPEAVFGSGQDLRELIAGPGGAHFGHVLKKYPSVDLRIEGQPSLAAPPAHRIHLSMSTEVSEIFENAAADVLDLVETVCDMVGEELGMSEDQVEGLIQEIRAEKYFEAHGIRTPLPPTKRAEPAEPAPAPAPVQPVAPSQAAPSAAPTAAPSSAAQDPARDTADFEFIDEDMEAGEGGGAGGDSDTEDDARTEAPDLLSDVTDNEDGVGREPFGTMVPIVLGGYLSDIIRVSATQGLDLITKGDLFPTGKGSIHKTFVRSLGAVSRATASGSILTRMALNGNRIGDDHIDHAIARLAVAFKTYNYLRVQRENHGLPTTTCHYTRLQPDGEDHPNSANEIRVPLHKQDSYRNNAAACWARLFREHRGSVSIEDRVEDRGTCLQALGRRAVRLDLCPSVEVERVADFLAQGDMVVRLDVRTAAEFAGGSVPSAVNIPVDELPRRLGELPQGAPIAVFCAAGVRSGMAKGFLEAHGFQVENCVNVQVTAAALNMLESE</sequence>
<evidence type="ECO:0000256" key="1">
    <source>
        <dbReference type="PROSITE-ProRule" id="PRU00117"/>
    </source>
</evidence>
<feature type="region of interest" description="Disordered" evidence="2">
    <location>
        <begin position="274"/>
        <end position="318"/>
    </location>
</feature>
<dbReference type="Pfam" id="PF22675">
    <property type="entry name" value="KH-I_KHDC4-BBP"/>
    <property type="match status" value="1"/>
</dbReference>
<gene>
    <name evidence="4" type="ORF">PCOR1329_LOCUS43293</name>
</gene>
<dbReference type="InterPro" id="IPR036873">
    <property type="entry name" value="Rhodanese-like_dom_sf"/>
</dbReference>
<dbReference type="SMART" id="SM00450">
    <property type="entry name" value="RHOD"/>
    <property type="match status" value="1"/>
</dbReference>
<reference evidence="4" key="1">
    <citation type="submission" date="2023-10" db="EMBL/GenBank/DDBJ databases">
        <authorList>
            <person name="Chen Y."/>
            <person name="Shah S."/>
            <person name="Dougan E. K."/>
            <person name="Thang M."/>
            <person name="Chan C."/>
        </authorList>
    </citation>
    <scope>NUCLEOTIDE SEQUENCE [LARGE SCALE GENOMIC DNA]</scope>
</reference>
<comment type="caution">
    <text evidence="4">The sequence shown here is derived from an EMBL/GenBank/DDBJ whole genome shotgun (WGS) entry which is preliminary data.</text>
</comment>